<dbReference type="Proteomes" id="UP000254866">
    <property type="component" value="Unassembled WGS sequence"/>
</dbReference>
<evidence type="ECO:0000313" key="3">
    <source>
        <dbReference type="Proteomes" id="UP000254866"/>
    </source>
</evidence>
<evidence type="ECO:0000313" key="2">
    <source>
        <dbReference type="EMBL" id="RDL32406.1"/>
    </source>
</evidence>
<gene>
    <name evidence="2" type="ORF">BP5553_08862</name>
</gene>
<comment type="caution">
    <text evidence="2">The sequence shown here is derived from an EMBL/GenBank/DDBJ whole genome shotgun (WGS) entry which is preliminary data.</text>
</comment>
<keyword evidence="1" id="KW-0472">Membrane</keyword>
<keyword evidence="1" id="KW-1133">Transmembrane helix</keyword>
<sequence length="111" mass="12599">MLSTTVSEAPVVYAANEYLTFESPANMTCGEYMGTSMSRTGTGYLLDPEAVDSCKFCTYHTADFFLKTVNAPFSEAWRNFGLMLVYIVFNVFGALFLYWLLRVPKNKKKEE</sequence>
<protein>
    <recommendedName>
        <fullName evidence="4">CDR ABC transporter domain-containing protein</fullName>
    </recommendedName>
</protein>
<dbReference type="RefSeq" id="XP_031866128.1">
    <property type="nucleotide sequence ID" value="XM_032017485.1"/>
</dbReference>
<accession>A0A370TD76</accession>
<dbReference type="AlphaFoldDB" id="A0A370TD76"/>
<reference evidence="2 3" key="1">
    <citation type="journal article" date="2018" name="IMA Fungus">
        <title>IMA Genome-F 9: Draft genome sequence of Annulohypoxylon stygium, Aspergillus mulundensis, Berkeleyomyces basicola (syn. Thielaviopsis basicola), Ceratocystis smalleyi, two Cercospora beticola strains, Coleophoma cylindrospora, Fusarium fracticaudum, Phialophora cf. hyalina, and Morchella septimelata.</title>
        <authorList>
            <person name="Wingfield B.D."/>
            <person name="Bills G.F."/>
            <person name="Dong Y."/>
            <person name="Huang W."/>
            <person name="Nel W.J."/>
            <person name="Swalarsk-Parry B.S."/>
            <person name="Vaghefi N."/>
            <person name="Wilken P.M."/>
            <person name="An Z."/>
            <person name="de Beer Z.W."/>
            <person name="De Vos L."/>
            <person name="Chen L."/>
            <person name="Duong T.A."/>
            <person name="Gao Y."/>
            <person name="Hammerbacher A."/>
            <person name="Kikkert J.R."/>
            <person name="Li Y."/>
            <person name="Li H."/>
            <person name="Li K."/>
            <person name="Li Q."/>
            <person name="Liu X."/>
            <person name="Ma X."/>
            <person name="Naidoo K."/>
            <person name="Pethybridge S.J."/>
            <person name="Sun J."/>
            <person name="Steenkamp E.T."/>
            <person name="van der Nest M.A."/>
            <person name="van Wyk S."/>
            <person name="Wingfield M.J."/>
            <person name="Xiong C."/>
            <person name="Yue Q."/>
            <person name="Zhang X."/>
        </authorList>
    </citation>
    <scope>NUCLEOTIDE SEQUENCE [LARGE SCALE GENOMIC DNA]</scope>
    <source>
        <strain evidence="2 3">BP 5553</strain>
    </source>
</reference>
<dbReference type="EMBL" id="NPIC01000010">
    <property type="protein sequence ID" value="RDL32406.1"/>
    <property type="molecule type" value="Genomic_DNA"/>
</dbReference>
<evidence type="ECO:0000256" key="1">
    <source>
        <dbReference type="SAM" id="Phobius"/>
    </source>
</evidence>
<dbReference type="STRING" id="2656787.A0A370TD76"/>
<dbReference type="GeneID" id="43601711"/>
<evidence type="ECO:0008006" key="4">
    <source>
        <dbReference type="Google" id="ProtNLM"/>
    </source>
</evidence>
<organism evidence="2 3">
    <name type="scientific">Venustampulla echinocandica</name>
    <dbReference type="NCBI Taxonomy" id="2656787"/>
    <lineage>
        <taxon>Eukaryota</taxon>
        <taxon>Fungi</taxon>
        <taxon>Dikarya</taxon>
        <taxon>Ascomycota</taxon>
        <taxon>Pezizomycotina</taxon>
        <taxon>Leotiomycetes</taxon>
        <taxon>Helotiales</taxon>
        <taxon>Pleuroascaceae</taxon>
        <taxon>Venustampulla</taxon>
    </lineage>
</organism>
<proteinExistence type="predicted"/>
<keyword evidence="1" id="KW-0812">Transmembrane</keyword>
<dbReference type="OrthoDB" id="245989at2759"/>
<name>A0A370TD76_9HELO</name>
<keyword evidence="3" id="KW-1185">Reference proteome</keyword>
<feature type="transmembrane region" description="Helical" evidence="1">
    <location>
        <begin position="80"/>
        <end position="101"/>
    </location>
</feature>